<dbReference type="Proteomes" id="UP001279734">
    <property type="component" value="Unassembled WGS sequence"/>
</dbReference>
<dbReference type="AlphaFoldDB" id="A0AAD3S9J4"/>
<gene>
    <name evidence="2" type="ORF">Nepgr_008923</name>
</gene>
<sequence>MLRVLIQRFPWLRFPAPTQLAIWDFGASQKYTTNKIPPSPPATDKTLHLPTLPRGRRKGVHEGQCKKEKRAGHFETFVRGHAVVGSSRGDETSYGDGGLR</sequence>
<feature type="region of interest" description="Disordered" evidence="1">
    <location>
        <begin position="33"/>
        <end position="67"/>
    </location>
</feature>
<dbReference type="EMBL" id="BSYO01000007">
    <property type="protein sequence ID" value="GMH07083.1"/>
    <property type="molecule type" value="Genomic_DNA"/>
</dbReference>
<evidence type="ECO:0000313" key="2">
    <source>
        <dbReference type="EMBL" id="GMH07083.1"/>
    </source>
</evidence>
<comment type="caution">
    <text evidence="2">The sequence shown here is derived from an EMBL/GenBank/DDBJ whole genome shotgun (WGS) entry which is preliminary data.</text>
</comment>
<keyword evidence="3" id="KW-1185">Reference proteome</keyword>
<protein>
    <submittedName>
        <fullName evidence="2">Uncharacterized protein</fullName>
    </submittedName>
</protein>
<organism evidence="2 3">
    <name type="scientific">Nepenthes gracilis</name>
    <name type="common">Slender pitcher plant</name>
    <dbReference type="NCBI Taxonomy" id="150966"/>
    <lineage>
        <taxon>Eukaryota</taxon>
        <taxon>Viridiplantae</taxon>
        <taxon>Streptophyta</taxon>
        <taxon>Embryophyta</taxon>
        <taxon>Tracheophyta</taxon>
        <taxon>Spermatophyta</taxon>
        <taxon>Magnoliopsida</taxon>
        <taxon>eudicotyledons</taxon>
        <taxon>Gunneridae</taxon>
        <taxon>Pentapetalae</taxon>
        <taxon>Caryophyllales</taxon>
        <taxon>Nepenthaceae</taxon>
        <taxon>Nepenthes</taxon>
    </lineage>
</organism>
<reference evidence="2" key="1">
    <citation type="submission" date="2023-05" db="EMBL/GenBank/DDBJ databases">
        <title>Nepenthes gracilis genome sequencing.</title>
        <authorList>
            <person name="Fukushima K."/>
        </authorList>
    </citation>
    <scope>NUCLEOTIDE SEQUENCE</scope>
    <source>
        <strain evidence="2">SING2019-196</strain>
    </source>
</reference>
<name>A0AAD3S9J4_NEPGR</name>
<evidence type="ECO:0000256" key="1">
    <source>
        <dbReference type="SAM" id="MobiDB-lite"/>
    </source>
</evidence>
<evidence type="ECO:0000313" key="3">
    <source>
        <dbReference type="Proteomes" id="UP001279734"/>
    </source>
</evidence>
<accession>A0AAD3S9J4</accession>
<proteinExistence type="predicted"/>